<dbReference type="eggNOG" id="COG1022">
    <property type="taxonomic scope" value="Bacteria"/>
</dbReference>
<dbReference type="eggNOG" id="COG0204">
    <property type="taxonomic scope" value="Bacteria"/>
</dbReference>
<dbReference type="Proteomes" id="UP000030661">
    <property type="component" value="Unassembled WGS sequence"/>
</dbReference>
<dbReference type="AlphaFoldDB" id="A0A0S6WAD3"/>
<dbReference type="InterPro" id="IPR002123">
    <property type="entry name" value="Plipid/glycerol_acylTrfase"/>
</dbReference>
<keyword evidence="4" id="KW-0436">Ligase</keyword>
<reference evidence="4" key="1">
    <citation type="journal article" date="2015" name="PeerJ">
        <title>First genomic representation of candidate bacterial phylum KSB3 points to enhanced environmental sensing as a trigger of wastewater bulking.</title>
        <authorList>
            <person name="Sekiguchi Y."/>
            <person name="Ohashi A."/>
            <person name="Parks D.H."/>
            <person name="Yamauchi T."/>
            <person name="Tyson G.W."/>
            <person name="Hugenholtz P."/>
        </authorList>
    </citation>
    <scope>NUCLEOTIDE SEQUENCE [LARGE SCALE GENOMIC DNA]</scope>
</reference>
<dbReference type="InterPro" id="IPR036736">
    <property type="entry name" value="ACP-like_sf"/>
</dbReference>
<keyword evidence="1" id="KW-0808">Transferase</keyword>
<dbReference type="SUPFAM" id="SSF69593">
    <property type="entry name" value="Glycerol-3-phosphate (1)-acyltransferase"/>
    <property type="match status" value="1"/>
</dbReference>
<feature type="domain" description="Carrier" evidence="3">
    <location>
        <begin position="115"/>
        <end position="191"/>
    </location>
</feature>
<dbReference type="SUPFAM" id="SSF47336">
    <property type="entry name" value="ACP-like"/>
    <property type="match status" value="1"/>
</dbReference>
<sequence>MTHVHIPYYENIETTILQRFDVVKEIGVFQNHNGLQAIIYPDFAILQQRRILNIQEFIRLDVIEQYNHRTLPAQKIHQCTIVKQPLPKTPQGSISRELLPGYGNRVSQKSERSGSVPEFQEYRMIETFLSKLSQQTIFPDDHFDLDLGLSSLDKVRFQIFLEETFGLALTEVEWVEYCTVQTLAEYLRKKCKESGQFFIPAPKSAQADWGNIFISANNICLPQSRFPHTLILNIVKTFVRLYFKLEASGDESLPDSPMILVANHQSFLDGFIIARFLSNEFLRRLFVCATEKHFHTPFRRFVADTSNVIIVNINCRLKEPLQKMAAILQQGENILIFPEGTRTKNGCLGSFKKFFAVLSCELNIPVVPVVIQGAFHAMPTGRAMPKLFKKIQVRFLPPVYPENKEEVELVENVRQEMLKYVM</sequence>
<accession>A0A0S6WAD3</accession>
<dbReference type="STRING" id="1499967.U27_02308"/>
<evidence type="ECO:0000313" key="4">
    <source>
        <dbReference type="EMBL" id="GAK55474.1"/>
    </source>
</evidence>
<dbReference type="GO" id="GO:0016874">
    <property type="term" value="F:ligase activity"/>
    <property type="evidence" value="ECO:0007669"/>
    <property type="project" value="UniProtKB-KW"/>
</dbReference>
<evidence type="ECO:0000313" key="5">
    <source>
        <dbReference type="Proteomes" id="UP000030661"/>
    </source>
</evidence>
<dbReference type="Pfam" id="PF00550">
    <property type="entry name" value="PP-binding"/>
    <property type="match status" value="1"/>
</dbReference>
<dbReference type="CDD" id="cd07989">
    <property type="entry name" value="LPLAT_AGPAT-like"/>
    <property type="match status" value="1"/>
</dbReference>
<name>A0A0S6WAD3_VECG1</name>
<dbReference type="EMBL" id="DF820463">
    <property type="protein sequence ID" value="GAK55474.1"/>
    <property type="molecule type" value="Genomic_DNA"/>
</dbReference>
<protein>
    <submittedName>
        <fullName evidence="4">AMP-dependent synthetase and ligase</fullName>
    </submittedName>
</protein>
<dbReference type="Gene3D" id="1.10.1200.10">
    <property type="entry name" value="ACP-like"/>
    <property type="match status" value="1"/>
</dbReference>
<gene>
    <name evidence="4" type="ORF">U27_02308</name>
</gene>
<dbReference type="PANTHER" id="PTHR10434:SF11">
    <property type="entry name" value="1-ACYL-SN-GLYCEROL-3-PHOSPHATE ACYLTRANSFERASE"/>
    <property type="match status" value="1"/>
</dbReference>
<dbReference type="InterPro" id="IPR009081">
    <property type="entry name" value="PP-bd_ACP"/>
</dbReference>
<organism evidence="4">
    <name type="scientific">Vecturithrix granuli</name>
    <dbReference type="NCBI Taxonomy" id="1499967"/>
    <lineage>
        <taxon>Bacteria</taxon>
        <taxon>Candidatus Moduliflexota</taxon>
        <taxon>Candidatus Vecturitrichia</taxon>
        <taxon>Candidatus Vecturitrichales</taxon>
        <taxon>Candidatus Vecturitrichaceae</taxon>
        <taxon>Candidatus Vecturithrix</taxon>
    </lineage>
</organism>
<evidence type="ECO:0000256" key="2">
    <source>
        <dbReference type="ARBA" id="ARBA00023315"/>
    </source>
</evidence>
<proteinExistence type="predicted"/>
<evidence type="ECO:0000256" key="1">
    <source>
        <dbReference type="ARBA" id="ARBA00022679"/>
    </source>
</evidence>
<dbReference type="HOGENOM" id="CLU_000022_45_1_0"/>
<dbReference type="SMART" id="SM00563">
    <property type="entry name" value="PlsC"/>
    <property type="match status" value="1"/>
</dbReference>
<dbReference type="PANTHER" id="PTHR10434">
    <property type="entry name" value="1-ACYL-SN-GLYCEROL-3-PHOSPHATE ACYLTRANSFERASE"/>
    <property type="match status" value="1"/>
</dbReference>
<dbReference type="GO" id="GO:0006654">
    <property type="term" value="P:phosphatidic acid biosynthetic process"/>
    <property type="evidence" value="ECO:0007669"/>
    <property type="project" value="TreeGrafter"/>
</dbReference>
<dbReference type="PROSITE" id="PS50075">
    <property type="entry name" value="CARRIER"/>
    <property type="match status" value="1"/>
</dbReference>
<dbReference type="GO" id="GO:0003841">
    <property type="term" value="F:1-acylglycerol-3-phosphate O-acyltransferase activity"/>
    <property type="evidence" value="ECO:0007669"/>
    <property type="project" value="TreeGrafter"/>
</dbReference>
<dbReference type="Pfam" id="PF01553">
    <property type="entry name" value="Acyltransferase"/>
    <property type="match status" value="1"/>
</dbReference>
<keyword evidence="2" id="KW-0012">Acyltransferase</keyword>
<keyword evidence="5" id="KW-1185">Reference proteome</keyword>
<evidence type="ECO:0000259" key="3">
    <source>
        <dbReference type="PROSITE" id="PS50075"/>
    </source>
</evidence>